<gene>
    <name evidence="2" type="ORF">K8U81_00895</name>
</gene>
<evidence type="ECO:0000256" key="1">
    <source>
        <dbReference type="SAM" id="Phobius"/>
    </source>
</evidence>
<evidence type="ECO:0000313" key="2">
    <source>
        <dbReference type="EMBL" id="HJF06738.1"/>
    </source>
</evidence>
<keyword evidence="1" id="KW-0812">Transmembrane</keyword>
<sequence length="85" mass="10315">MEHIGQLIRQELRRQERSVAWFARQLSCDRSNIYRIFQKESIDTYLLVRISIILQYNFFSTLSLLYRKANFIAKISLMLDYLFDC</sequence>
<evidence type="ECO:0000313" key="3">
    <source>
        <dbReference type="Proteomes" id="UP000718012"/>
    </source>
</evidence>
<feature type="transmembrane region" description="Helical" evidence="1">
    <location>
        <begin position="46"/>
        <end position="66"/>
    </location>
</feature>
<comment type="caution">
    <text evidence="2">The sequence shown here is derived from an EMBL/GenBank/DDBJ whole genome shotgun (WGS) entry which is preliminary data.</text>
</comment>
<proteinExistence type="predicted"/>
<name>A0A921FAY5_9BACT</name>
<keyword evidence="1" id="KW-1133">Transmembrane helix</keyword>
<protein>
    <submittedName>
        <fullName evidence="2">XRE family transcriptional regulator</fullName>
    </submittedName>
</protein>
<reference evidence="2" key="1">
    <citation type="journal article" date="2021" name="PeerJ">
        <title>Extensive microbial diversity within the chicken gut microbiome revealed by metagenomics and culture.</title>
        <authorList>
            <person name="Gilroy R."/>
            <person name="Ravi A."/>
            <person name="Getino M."/>
            <person name="Pursley I."/>
            <person name="Horton D.L."/>
            <person name="Alikhan N.F."/>
            <person name="Baker D."/>
            <person name="Gharbi K."/>
            <person name="Hall N."/>
            <person name="Watson M."/>
            <person name="Adriaenssens E.M."/>
            <person name="Foster-Nyarko E."/>
            <person name="Jarju S."/>
            <person name="Secka A."/>
            <person name="Antonio M."/>
            <person name="Oren A."/>
            <person name="Chaudhuri R.R."/>
            <person name="La Ragione R."/>
            <person name="Hildebrand F."/>
            <person name="Pallen M.J."/>
        </authorList>
    </citation>
    <scope>NUCLEOTIDE SEQUENCE</scope>
    <source>
        <strain evidence="2">CHK165-8395</strain>
    </source>
</reference>
<accession>A0A921FAY5</accession>
<dbReference type="EMBL" id="DYXD01000018">
    <property type="protein sequence ID" value="HJF06738.1"/>
    <property type="molecule type" value="Genomic_DNA"/>
</dbReference>
<organism evidence="2 3">
    <name type="scientific">Phocaeicola coprocola</name>
    <dbReference type="NCBI Taxonomy" id="310298"/>
    <lineage>
        <taxon>Bacteria</taxon>
        <taxon>Pseudomonadati</taxon>
        <taxon>Bacteroidota</taxon>
        <taxon>Bacteroidia</taxon>
        <taxon>Bacteroidales</taxon>
        <taxon>Bacteroidaceae</taxon>
        <taxon>Phocaeicola</taxon>
    </lineage>
</organism>
<dbReference type="AlphaFoldDB" id="A0A921FAY5"/>
<reference evidence="2" key="2">
    <citation type="submission" date="2021-09" db="EMBL/GenBank/DDBJ databases">
        <authorList>
            <person name="Gilroy R."/>
        </authorList>
    </citation>
    <scope>NUCLEOTIDE SEQUENCE</scope>
    <source>
        <strain evidence="2">CHK165-8395</strain>
    </source>
</reference>
<keyword evidence="1" id="KW-0472">Membrane</keyword>
<dbReference type="Proteomes" id="UP000718012">
    <property type="component" value="Unassembled WGS sequence"/>
</dbReference>